<protein>
    <submittedName>
        <fullName evidence="2">Uncharacterized protein</fullName>
    </submittedName>
</protein>
<feature type="compositionally biased region" description="Polar residues" evidence="1">
    <location>
        <begin position="8"/>
        <end position="20"/>
    </location>
</feature>
<evidence type="ECO:0000313" key="2">
    <source>
        <dbReference type="EMBL" id="MBA4621360.1"/>
    </source>
</evidence>
<name>A0A7C9CM79_OPUST</name>
<organism evidence="2">
    <name type="scientific">Opuntia streptacantha</name>
    <name type="common">Prickly pear cactus</name>
    <name type="synonym">Opuntia cardona</name>
    <dbReference type="NCBI Taxonomy" id="393608"/>
    <lineage>
        <taxon>Eukaryota</taxon>
        <taxon>Viridiplantae</taxon>
        <taxon>Streptophyta</taxon>
        <taxon>Embryophyta</taxon>
        <taxon>Tracheophyta</taxon>
        <taxon>Spermatophyta</taxon>
        <taxon>Magnoliopsida</taxon>
        <taxon>eudicotyledons</taxon>
        <taxon>Gunneridae</taxon>
        <taxon>Pentapetalae</taxon>
        <taxon>Caryophyllales</taxon>
        <taxon>Cactineae</taxon>
        <taxon>Cactaceae</taxon>
        <taxon>Opuntioideae</taxon>
        <taxon>Opuntia</taxon>
    </lineage>
</organism>
<reference evidence="2" key="1">
    <citation type="journal article" date="2013" name="J. Plant Res.">
        <title>Effect of fungi and light on seed germination of three Opuntia species from semiarid lands of central Mexico.</title>
        <authorList>
            <person name="Delgado-Sanchez P."/>
            <person name="Jimenez-Bremont J.F."/>
            <person name="Guerrero-Gonzalez Mde L."/>
            <person name="Flores J."/>
        </authorList>
    </citation>
    <scope>NUCLEOTIDE SEQUENCE</scope>
    <source>
        <tissue evidence="2">Cladode</tissue>
    </source>
</reference>
<feature type="region of interest" description="Disordered" evidence="1">
    <location>
        <begin position="1"/>
        <end position="43"/>
    </location>
</feature>
<sequence>MNDHKIRTMTSNQKQNNAQQVLARRQTAHKPWKDNGEKNPQCASRTISENSQIIMSQELQLLTALKLLIENLPSGLLTSERKQHHNTVHRSCSPQKGVTPYT</sequence>
<feature type="compositionally biased region" description="Polar residues" evidence="1">
    <location>
        <begin position="89"/>
        <end position="102"/>
    </location>
</feature>
<proteinExistence type="predicted"/>
<dbReference type="EMBL" id="GISG01033748">
    <property type="protein sequence ID" value="MBA4621360.1"/>
    <property type="molecule type" value="Transcribed_RNA"/>
</dbReference>
<feature type="region of interest" description="Disordered" evidence="1">
    <location>
        <begin position="79"/>
        <end position="102"/>
    </location>
</feature>
<dbReference type="AlphaFoldDB" id="A0A7C9CM79"/>
<evidence type="ECO:0000256" key="1">
    <source>
        <dbReference type="SAM" id="MobiDB-lite"/>
    </source>
</evidence>
<reference evidence="2" key="2">
    <citation type="submission" date="2020-07" db="EMBL/GenBank/DDBJ databases">
        <authorList>
            <person name="Vera ALvarez R."/>
            <person name="Arias-Moreno D.M."/>
            <person name="Jimenez-Jacinto V."/>
            <person name="Jimenez-Bremont J.F."/>
            <person name="Swaminathan K."/>
            <person name="Moose S.P."/>
            <person name="Guerrero-Gonzalez M.L."/>
            <person name="Marino-Ramirez L."/>
            <person name="Landsman D."/>
            <person name="Rodriguez-Kessler M."/>
            <person name="Delgado-Sanchez P."/>
        </authorList>
    </citation>
    <scope>NUCLEOTIDE SEQUENCE</scope>
    <source>
        <tissue evidence="2">Cladode</tissue>
    </source>
</reference>
<accession>A0A7C9CM79</accession>